<evidence type="ECO:0000313" key="1">
    <source>
        <dbReference type="EMBL" id="EGV94533.1"/>
    </source>
</evidence>
<name>G3HKB3_CRIGR</name>
<sequence length="68" mass="7661">MSYKPPSSFISCSPEPNILMMAQPLSPRDAEQVNQQTPSSGRVLKYMKCKNSDSQIQQIEVYTLGSMY</sequence>
<evidence type="ECO:0000313" key="2">
    <source>
        <dbReference type="Proteomes" id="UP000001075"/>
    </source>
</evidence>
<proteinExistence type="predicted"/>
<dbReference type="AlphaFoldDB" id="G3HKB3"/>
<dbReference type="EMBL" id="JH000456">
    <property type="protein sequence ID" value="EGV94533.1"/>
    <property type="molecule type" value="Genomic_DNA"/>
</dbReference>
<organism evidence="1 2">
    <name type="scientific">Cricetulus griseus</name>
    <name type="common">Chinese hamster</name>
    <name type="synonym">Cricetulus barabensis griseus</name>
    <dbReference type="NCBI Taxonomy" id="10029"/>
    <lineage>
        <taxon>Eukaryota</taxon>
        <taxon>Metazoa</taxon>
        <taxon>Chordata</taxon>
        <taxon>Craniata</taxon>
        <taxon>Vertebrata</taxon>
        <taxon>Euteleostomi</taxon>
        <taxon>Mammalia</taxon>
        <taxon>Eutheria</taxon>
        <taxon>Euarchontoglires</taxon>
        <taxon>Glires</taxon>
        <taxon>Rodentia</taxon>
        <taxon>Myomorpha</taxon>
        <taxon>Muroidea</taxon>
        <taxon>Cricetidae</taxon>
        <taxon>Cricetinae</taxon>
        <taxon>Cricetulus</taxon>
    </lineage>
</organism>
<dbReference type="InParanoid" id="G3HKB3"/>
<dbReference type="Proteomes" id="UP000001075">
    <property type="component" value="Unassembled WGS sequence"/>
</dbReference>
<reference evidence="2" key="1">
    <citation type="journal article" date="2011" name="Nat. Biotechnol.">
        <title>The genomic sequence of the Chinese hamster ovary (CHO)-K1 cell line.</title>
        <authorList>
            <person name="Xu X."/>
            <person name="Nagarajan H."/>
            <person name="Lewis N.E."/>
            <person name="Pan S."/>
            <person name="Cai Z."/>
            <person name="Liu X."/>
            <person name="Chen W."/>
            <person name="Xie M."/>
            <person name="Wang W."/>
            <person name="Hammond S."/>
            <person name="Andersen M.R."/>
            <person name="Neff N."/>
            <person name="Passarelli B."/>
            <person name="Koh W."/>
            <person name="Fan H.C."/>
            <person name="Wang J."/>
            <person name="Gui Y."/>
            <person name="Lee K.H."/>
            <person name="Betenbaugh M.J."/>
            <person name="Quake S.R."/>
            <person name="Famili I."/>
            <person name="Palsson B.O."/>
            <person name="Wang J."/>
        </authorList>
    </citation>
    <scope>NUCLEOTIDE SEQUENCE [LARGE SCALE GENOMIC DNA]</scope>
    <source>
        <strain evidence="2">CHO K1 cell line</strain>
    </source>
</reference>
<accession>G3HKB3</accession>
<gene>
    <name evidence="1" type="ORF">I79_011132</name>
</gene>
<protein>
    <submittedName>
        <fullName evidence="1">Uncharacterized protein</fullName>
    </submittedName>
</protein>